<feature type="binding site" evidence="5">
    <location>
        <position position="139"/>
    </location>
    <ligand>
        <name>Mg(2+)</name>
        <dbReference type="ChEBI" id="CHEBI:18420"/>
    </ligand>
</feature>
<name>A0A9Q0K1J9_9MAGN</name>
<dbReference type="InterPro" id="IPR036412">
    <property type="entry name" value="HAD-like_sf"/>
</dbReference>
<evidence type="ECO:0000256" key="5">
    <source>
        <dbReference type="PIRSR" id="PIRSR031051-3"/>
    </source>
</evidence>
<accession>A0A9Q0K1J9</accession>
<dbReference type="InterPro" id="IPR023214">
    <property type="entry name" value="HAD_sf"/>
</dbReference>
<sequence length="236" mass="27195">MSWNSLMDKMMEVLHKQDKTIQQIEECLKRAPLHPRIITAIKSAHSFGCELRIISDANRFFIETILRHHELMDYFSEINTNPGFVNEEGRLRILPHHDFTSSPHACNFCPPNMCKGLVIERIQASQFAEGKKRFIYLGDGKGDYCSSLKFGERDGVLRRRHFPFWEQICNNPLLIKAEIHEWSYGEELEKVLLHLINMVTIEESSNTNSAQLISGDCKLHSIPISTHESSQSQVIT</sequence>
<dbReference type="InterPro" id="IPR016965">
    <property type="entry name" value="Pase_PHOSPHO-typ"/>
</dbReference>
<comment type="caution">
    <text evidence="6">The sequence shown here is derived from an EMBL/GenBank/DDBJ whole genome shotgun (WGS) entry which is preliminary data.</text>
</comment>
<reference evidence="6" key="1">
    <citation type="journal article" date="2023" name="Plant J.">
        <title>The genome of the king protea, Protea cynaroides.</title>
        <authorList>
            <person name="Chang J."/>
            <person name="Duong T.A."/>
            <person name="Schoeman C."/>
            <person name="Ma X."/>
            <person name="Roodt D."/>
            <person name="Barker N."/>
            <person name="Li Z."/>
            <person name="Van de Peer Y."/>
            <person name="Mizrachi E."/>
        </authorList>
    </citation>
    <scope>NUCLEOTIDE SEQUENCE</scope>
    <source>
        <tissue evidence="6">Young leaves</tissue>
    </source>
</reference>
<dbReference type="AlphaFoldDB" id="A0A9Q0K1J9"/>
<comment type="cofactor">
    <cofactor evidence="1 5">
        <name>Mg(2+)</name>
        <dbReference type="ChEBI" id="CHEBI:18420"/>
    </cofactor>
</comment>
<evidence type="ECO:0000313" key="6">
    <source>
        <dbReference type="EMBL" id="KAJ4958565.1"/>
    </source>
</evidence>
<organism evidence="6 7">
    <name type="scientific">Protea cynaroides</name>
    <dbReference type="NCBI Taxonomy" id="273540"/>
    <lineage>
        <taxon>Eukaryota</taxon>
        <taxon>Viridiplantae</taxon>
        <taxon>Streptophyta</taxon>
        <taxon>Embryophyta</taxon>
        <taxon>Tracheophyta</taxon>
        <taxon>Spermatophyta</taxon>
        <taxon>Magnoliopsida</taxon>
        <taxon>Proteales</taxon>
        <taxon>Proteaceae</taxon>
        <taxon>Protea</taxon>
    </lineage>
</organism>
<dbReference type="Pfam" id="PF06888">
    <property type="entry name" value="Put_Phosphatase"/>
    <property type="match status" value="1"/>
</dbReference>
<dbReference type="PANTHER" id="PTHR20889">
    <property type="entry name" value="PHOSPHATASE, ORPHAN 1, 2"/>
    <property type="match status" value="1"/>
</dbReference>
<evidence type="ECO:0000256" key="2">
    <source>
        <dbReference type="ARBA" id="ARBA00022723"/>
    </source>
</evidence>
<gene>
    <name evidence="6" type="ORF">NE237_025676</name>
</gene>
<dbReference type="GO" id="GO:0046872">
    <property type="term" value="F:metal ion binding"/>
    <property type="evidence" value="ECO:0007669"/>
    <property type="project" value="UniProtKB-KW"/>
</dbReference>
<keyword evidence="4 5" id="KW-0460">Magnesium</keyword>
<keyword evidence="2 5" id="KW-0479">Metal-binding</keyword>
<dbReference type="EMBL" id="JAMYWD010000010">
    <property type="protein sequence ID" value="KAJ4958565.1"/>
    <property type="molecule type" value="Genomic_DNA"/>
</dbReference>
<evidence type="ECO:0000256" key="4">
    <source>
        <dbReference type="ARBA" id="ARBA00022842"/>
    </source>
</evidence>
<dbReference type="InterPro" id="IPR006384">
    <property type="entry name" value="HAD_hydro_PyrdxlP_Pase-like"/>
</dbReference>
<dbReference type="Proteomes" id="UP001141806">
    <property type="component" value="Unassembled WGS sequence"/>
</dbReference>
<evidence type="ECO:0000256" key="1">
    <source>
        <dbReference type="ARBA" id="ARBA00001946"/>
    </source>
</evidence>
<proteinExistence type="predicted"/>
<dbReference type="SUPFAM" id="SSF56784">
    <property type="entry name" value="HAD-like"/>
    <property type="match status" value="1"/>
</dbReference>
<dbReference type="NCBIfam" id="TIGR01488">
    <property type="entry name" value="HAD-SF-IB"/>
    <property type="match status" value="1"/>
</dbReference>
<protein>
    <submittedName>
        <fullName evidence="6">Uncharacterized protein</fullName>
    </submittedName>
</protein>
<dbReference type="PIRSF" id="PIRSF031051">
    <property type="entry name" value="PyrdxlP_Pase_PHOSPHO2"/>
    <property type="match status" value="1"/>
</dbReference>
<dbReference type="Gene3D" id="3.40.50.1000">
    <property type="entry name" value="HAD superfamily/HAD-like"/>
    <property type="match status" value="1"/>
</dbReference>
<keyword evidence="7" id="KW-1185">Reference proteome</keyword>
<dbReference type="NCBIfam" id="TIGR01489">
    <property type="entry name" value="DKMTPPase-SF"/>
    <property type="match status" value="1"/>
</dbReference>
<dbReference type="PANTHER" id="PTHR20889:SF12">
    <property type="entry name" value="LP01149P"/>
    <property type="match status" value="1"/>
</dbReference>
<evidence type="ECO:0000256" key="3">
    <source>
        <dbReference type="ARBA" id="ARBA00022801"/>
    </source>
</evidence>
<keyword evidence="3" id="KW-0378">Hydrolase</keyword>
<dbReference type="OrthoDB" id="10267182at2759"/>
<evidence type="ECO:0000313" key="7">
    <source>
        <dbReference type="Proteomes" id="UP001141806"/>
    </source>
</evidence>
<dbReference type="GO" id="GO:0016791">
    <property type="term" value="F:phosphatase activity"/>
    <property type="evidence" value="ECO:0007669"/>
    <property type="project" value="InterPro"/>
</dbReference>